<keyword evidence="3" id="KW-1185">Reference proteome</keyword>
<evidence type="ECO:0000313" key="2">
    <source>
        <dbReference type="EMBL" id="GGW50544.1"/>
    </source>
</evidence>
<feature type="region of interest" description="Disordered" evidence="1">
    <location>
        <begin position="1"/>
        <end position="42"/>
    </location>
</feature>
<evidence type="ECO:0000256" key="1">
    <source>
        <dbReference type="SAM" id="MobiDB-lite"/>
    </source>
</evidence>
<protein>
    <submittedName>
        <fullName evidence="2">Uncharacterized protein</fullName>
    </submittedName>
</protein>
<name>A0ABQ2WDZ1_9GAMM</name>
<feature type="compositionally biased region" description="Basic residues" evidence="1">
    <location>
        <begin position="7"/>
        <end position="16"/>
    </location>
</feature>
<dbReference type="Proteomes" id="UP000647585">
    <property type="component" value="Unassembled WGS sequence"/>
</dbReference>
<accession>A0ABQ2WDZ1</accession>
<evidence type="ECO:0000313" key="3">
    <source>
        <dbReference type="Proteomes" id="UP000647585"/>
    </source>
</evidence>
<comment type="caution">
    <text evidence="2">The sequence shown here is derived from an EMBL/GenBank/DDBJ whole genome shotgun (WGS) entry which is preliminary data.</text>
</comment>
<proteinExistence type="predicted"/>
<gene>
    <name evidence="2" type="ORF">GCM10007158_09380</name>
</gene>
<dbReference type="EMBL" id="BMXO01000003">
    <property type="protein sequence ID" value="GGW50544.1"/>
    <property type="molecule type" value="Genomic_DNA"/>
</dbReference>
<sequence>MSESNERRRHPQRRPGAKGGASRPDYATTTHRATAHPYGFIGIPNGMLRGCAPLTPRYGYIAHTERGARPPVARRND</sequence>
<reference evidence="3" key="1">
    <citation type="journal article" date="2019" name="Int. J. Syst. Evol. Microbiol.">
        <title>The Global Catalogue of Microorganisms (GCM) 10K type strain sequencing project: providing services to taxonomists for standard genome sequencing and annotation.</title>
        <authorList>
            <consortium name="The Broad Institute Genomics Platform"/>
            <consortium name="The Broad Institute Genome Sequencing Center for Infectious Disease"/>
            <person name="Wu L."/>
            <person name="Ma J."/>
        </authorList>
    </citation>
    <scope>NUCLEOTIDE SEQUENCE [LARGE SCALE GENOMIC DNA]</scope>
    <source>
        <strain evidence="3">KCTC 22157</strain>
    </source>
</reference>
<organism evidence="2 3">
    <name type="scientific">Halomonas johnsoniae</name>
    <dbReference type="NCBI Taxonomy" id="502832"/>
    <lineage>
        <taxon>Bacteria</taxon>
        <taxon>Pseudomonadati</taxon>
        <taxon>Pseudomonadota</taxon>
        <taxon>Gammaproteobacteria</taxon>
        <taxon>Oceanospirillales</taxon>
        <taxon>Halomonadaceae</taxon>
        <taxon>Halomonas</taxon>
    </lineage>
</organism>